<dbReference type="Proteomes" id="UP001500466">
    <property type="component" value="Unassembled WGS sequence"/>
</dbReference>
<protein>
    <submittedName>
        <fullName evidence="1">Uncharacterized protein</fullName>
    </submittedName>
</protein>
<dbReference type="RefSeq" id="WP_345673522.1">
    <property type="nucleotide sequence ID" value="NZ_BAABHS010000001.1"/>
</dbReference>
<dbReference type="SUPFAM" id="SSF52309">
    <property type="entry name" value="N-(deoxy)ribosyltransferase-like"/>
    <property type="match status" value="1"/>
</dbReference>
<proteinExistence type="predicted"/>
<evidence type="ECO:0000313" key="2">
    <source>
        <dbReference type="Proteomes" id="UP001500466"/>
    </source>
</evidence>
<gene>
    <name evidence="1" type="ORF">GCM10023205_04920</name>
</gene>
<reference evidence="2" key="1">
    <citation type="journal article" date="2019" name="Int. J. Syst. Evol. Microbiol.">
        <title>The Global Catalogue of Microorganisms (GCM) 10K type strain sequencing project: providing services to taxonomists for standard genome sequencing and annotation.</title>
        <authorList>
            <consortium name="The Broad Institute Genomics Platform"/>
            <consortium name="The Broad Institute Genome Sequencing Center for Infectious Disease"/>
            <person name="Wu L."/>
            <person name="Ma J."/>
        </authorList>
    </citation>
    <scope>NUCLEOTIDE SEQUENCE [LARGE SCALE GENOMIC DNA]</scope>
    <source>
        <strain evidence="2">JCM 17986</strain>
    </source>
</reference>
<evidence type="ECO:0000313" key="1">
    <source>
        <dbReference type="EMBL" id="GAA4947931.1"/>
    </source>
</evidence>
<name>A0ABP9GMV9_9ACTN</name>
<comment type="caution">
    <text evidence="1">The sequence shown here is derived from an EMBL/GenBank/DDBJ whole genome shotgun (WGS) entry which is preliminary data.</text>
</comment>
<organism evidence="1 2">
    <name type="scientific">Yinghuangia aomiensis</name>
    <dbReference type="NCBI Taxonomy" id="676205"/>
    <lineage>
        <taxon>Bacteria</taxon>
        <taxon>Bacillati</taxon>
        <taxon>Actinomycetota</taxon>
        <taxon>Actinomycetes</taxon>
        <taxon>Kitasatosporales</taxon>
        <taxon>Streptomycetaceae</taxon>
        <taxon>Yinghuangia</taxon>
    </lineage>
</organism>
<keyword evidence="2" id="KW-1185">Reference proteome</keyword>
<accession>A0ABP9GMV9</accession>
<sequence length="273" mass="30382">MIPTRWNEKRESNTLATESRVLVHFGSARVSVYRSEGGELKLLETERLTLEDNLPHTALADKVGEFCTGLAAFSEIVDNKTTRLYATGVFQQLPRPEAAALVNSVYVDTGLCFNIVRPELEQFYLETGMSADGSNDMVEGLVRREFRNAVVCGSFQQSLPYIEATIARLRESGTVVLSPPSTRIKPETIGTDFILFDYQAPLKNDRDTWRHKYMHMDAFRQADAVVVCNPGGLVGQGTMFELGFLAAISSRVVFTEEPRGVSVRFPCEVGLET</sequence>
<dbReference type="EMBL" id="BAABHS010000001">
    <property type="protein sequence ID" value="GAA4947931.1"/>
    <property type="molecule type" value="Genomic_DNA"/>
</dbReference>